<dbReference type="EC" id="2.5.1.48" evidence="10"/>
<dbReference type="GO" id="GO:0019346">
    <property type="term" value="P:transsulfuration"/>
    <property type="evidence" value="ECO:0007669"/>
    <property type="project" value="InterPro"/>
</dbReference>
<dbReference type="FunCoup" id="A0A2J6TVY6">
    <property type="interactions" value="180"/>
</dbReference>
<dbReference type="InterPro" id="IPR015422">
    <property type="entry name" value="PyrdxlP-dep_Trfase_small"/>
</dbReference>
<dbReference type="GO" id="GO:0009086">
    <property type="term" value="P:methionine biosynthetic process"/>
    <property type="evidence" value="ECO:0007669"/>
    <property type="project" value="UniProtKB-KW"/>
</dbReference>
<evidence type="ECO:0000256" key="10">
    <source>
        <dbReference type="ARBA" id="ARBA00066530"/>
    </source>
</evidence>
<dbReference type="RefSeq" id="XP_024744108.1">
    <property type="nucleotide sequence ID" value="XM_024885559.1"/>
</dbReference>
<feature type="region of interest" description="Disordered" evidence="12">
    <location>
        <begin position="184"/>
        <end position="218"/>
    </location>
</feature>
<evidence type="ECO:0000256" key="8">
    <source>
        <dbReference type="ARBA" id="ARBA00060510"/>
    </source>
</evidence>
<keyword evidence="4" id="KW-0663">Pyridoxal phosphate</keyword>
<keyword evidence="14" id="KW-1185">Reference proteome</keyword>
<comment type="pathway">
    <text evidence="8">Amino-acid biosynthesis; L-methionine biosynthesis via de novo pathway; L-cystathionine from O-succinyl-L-homoserine: step 1/1.</text>
</comment>
<name>A0A2J6TVY6_9HELO</name>
<evidence type="ECO:0000256" key="3">
    <source>
        <dbReference type="ARBA" id="ARBA00022679"/>
    </source>
</evidence>
<dbReference type="OrthoDB" id="10047078at2759"/>
<dbReference type="FunFam" id="3.90.1150.10:FF:000063">
    <property type="entry name" value="Probable cystathionine gamma-synthase"/>
    <property type="match status" value="1"/>
</dbReference>
<reference evidence="13 14" key="1">
    <citation type="submission" date="2016-04" db="EMBL/GenBank/DDBJ databases">
        <title>A degradative enzymes factory behind the ericoid mycorrhizal symbiosis.</title>
        <authorList>
            <consortium name="DOE Joint Genome Institute"/>
            <person name="Martino E."/>
            <person name="Morin E."/>
            <person name="Grelet G."/>
            <person name="Kuo A."/>
            <person name="Kohler A."/>
            <person name="Daghino S."/>
            <person name="Barry K."/>
            <person name="Choi C."/>
            <person name="Cichocki N."/>
            <person name="Clum A."/>
            <person name="Copeland A."/>
            <person name="Hainaut M."/>
            <person name="Haridas S."/>
            <person name="Labutti K."/>
            <person name="Lindquist E."/>
            <person name="Lipzen A."/>
            <person name="Khouja H.-R."/>
            <person name="Murat C."/>
            <person name="Ohm R."/>
            <person name="Olson A."/>
            <person name="Spatafora J."/>
            <person name="Veneault-Fourrey C."/>
            <person name="Henrissat B."/>
            <person name="Grigoriev I."/>
            <person name="Martin F."/>
            <person name="Perotto S."/>
        </authorList>
    </citation>
    <scope>NUCLEOTIDE SEQUENCE [LARGE SCALE GENOMIC DNA]</scope>
    <source>
        <strain evidence="13 14">E</strain>
    </source>
</reference>
<evidence type="ECO:0000256" key="1">
    <source>
        <dbReference type="ARBA" id="ARBA00001933"/>
    </source>
</evidence>
<dbReference type="PANTHER" id="PTHR42699">
    <property type="match status" value="1"/>
</dbReference>
<dbReference type="InterPro" id="IPR051750">
    <property type="entry name" value="Trans-sulfuration_enzymes"/>
</dbReference>
<dbReference type="SUPFAM" id="SSF53383">
    <property type="entry name" value="PLP-dependent transferases"/>
    <property type="match status" value="1"/>
</dbReference>
<comment type="catalytic activity">
    <reaction evidence="6">
        <text>O-succinyl-L-homoserine + L-cysteine = L,L-cystathionine + succinate + H(+)</text>
        <dbReference type="Rhea" id="RHEA:20397"/>
        <dbReference type="ChEBI" id="CHEBI:15378"/>
        <dbReference type="ChEBI" id="CHEBI:30031"/>
        <dbReference type="ChEBI" id="CHEBI:35235"/>
        <dbReference type="ChEBI" id="CHEBI:57661"/>
        <dbReference type="ChEBI" id="CHEBI:58161"/>
        <dbReference type="EC" id="2.5.1.48"/>
    </reaction>
</comment>
<evidence type="ECO:0000256" key="11">
    <source>
        <dbReference type="ARBA" id="ARBA00083849"/>
    </source>
</evidence>
<dbReference type="EMBL" id="KZ613740">
    <property type="protein sequence ID" value="PMD67204.1"/>
    <property type="molecule type" value="Genomic_DNA"/>
</dbReference>
<evidence type="ECO:0000256" key="9">
    <source>
        <dbReference type="ARBA" id="ARBA00061376"/>
    </source>
</evidence>
<dbReference type="GeneID" id="36593636"/>
<dbReference type="InterPro" id="IPR015421">
    <property type="entry name" value="PyrdxlP-dep_Trfase_major"/>
</dbReference>
<feature type="compositionally biased region" description="Basic and acidic residues" evidence="12">
    <location>
        <begin position="193"/>
        <end position="206"/>
    </location>
</feature>
<evidence type="ECO:0000313" key="13">
    <source>
        <dbReference type="EMBL" id="PMD67204.1"/>
    </source>
</evidence>
<dbReference type="Proteomes" id="UP000235371">
    <property type="component" value="Unassembled WGS sequence"/>
</dbReference>
<dbReference type="FunFam" id="3.40.640.10:FF:000111">
    <property type="entry name" value="Cystathionine gamma-synthase"/>
    <property type="match status" value="1"/>
</dbReference>
<evidence type="ECO:0000256" key="5">
    <source>
        <dbReference type="ARBA" id="ARBA00023167"/>
    </source>
</evidence>
<accession>A0A2J6TVY6</accession>
<dbReference type="InParanoid" id="A0A2J6TVY6"/>
<proteinExistence type="inferred from homology"/>
<comment type="function">
    <text evidence="7">Catalyzes the formation of L-cystathionine from O-succinyl-L-homoserine (OSHS) and L-cysteine, via a gamma-replacement reaction. In the absence of thiol, catalyzes gamma-elimination to form 2-oxobutanoate, succinate and ammonia.</text>
</comment>
<evidence type="ECO:0000256" key="7">
    <source>
        <dbReference type="ARBA" id="ARBA00058439"/>
    </source>
</evidence>
<comment type="similarity">
    <text evidence="9">Belongs to the trans-sulfuration enzymes family. MET7 subfamily.</text>
</comment>
<evidence type="ECO:0000256" key="4">
    <source>
        <dbReference type="ARBA" id="ARBA00022898"/>
    </source>
</evidence>
<organism evidence="13 14">
    <name type="scientific">Hyaloscypha bicolor E</name>
    <dbReference type="NCBI Taxonomy" id="1095630"/>
    <lineage>
        <taxon>Eukaryota</taxon>
        <taxon>Fungi</taxon>
        <taxon>Dikarya</taxon>
        <taxon>Ascomycota</taxon>
        <taxon>Pezizomycotina</taxon>
        <taxon>Leotiomycetes</taxon>
        <taxon>Helotiales</taxon>
        <taxon>Hyaloscyphaceae</taxon>
        <taxon>Hyaloscypha</taxon>
        <taxon>Hyaloscypha bicolor</taxon>
    </lineage>
</organism>
<dbReference type="Pfam" id="PF01053">
    <property type="entry name" value="Cys_Met_Meta_PP"/>
    <property type="match status" value="1"/>
</dbReference>
<gene>
    <name evidence="13" type="ORF">K444DRAFT_649249</name>
</gene>
<dbReference type="Gene3D" id="3.40.640.10">
    <property type="entry name" value="Type I PLP-dependent aspartate aminotransferase-like (Major domain)"/>
    <property type="match status" value="1"/>
</dbReference>
<dbReference type="InterPro" id="IPR015424">
    <property type="entry name" value="PyrdxlP-dep_Trfase"/>
</dbReference>
<dbReference type="InterPro" id="IPR000277">
    <property type="entry name" value="Cys/Met-Metab_PyrdxlP-dep_enz"/>
</dbReference>
<dbReference type="STRING" id="1095630.A0A2J6TVY6"/>
<evidence type="ECO:0000313" key="14">
    <source>
        <dbReference type="Proteomes" id="UP000235371"/>
    </source>
</evidence>
<sequence>MAIIELGESIPALTPHASSVSLPTWGDNIGYEKGQARVISKMTTGYPRFFIHKAIVAFAEDVVQKIGKPGCQAMLFPSTRTARSCVNFMHSRDPSITAGQIQMIDLVLDKQRADSEMLKKVSPSISAVIFPTPLFPLAKQYWQHSGDGVSSRRAEFCHGLFLDSLLVEKTALQPILNGLQKACKGPRRYQRGSMDKTPSKMNKDGQESPDISHQPATVPLQEARESTQFLEERFGRNLDVSFVDNAKSAIRRRIAGSLMGEVDLSTAPSSKMSSNMRGVVELSEDDVYLYPCGMNSIFHTHRMMLEARGSLKSISFGFPYVDTLKILEKFGPGCIFYGNGSSEDLDDLENRLKEGERFLTLICEFPGNPMLKCPDLQRIRKMADKYDFSVIVDETIGNFINVHVLPYADVVVSSLTKIFSGECNVMGGSAIFNPQGRYYQALKKVADVEFEDNYWAEDVIFMERNSRHFVSRIKRINENAELICDILRGHPLVKEVFFPKHNSSKACYDACRTPNGGYGGLLSFTFYTTAQAIAFFDRIETAKGPSLGTNFTLASPYVILAHFLELDWAAQFGVPADLIRISVGLEDAEELKSTFSDALKAAEAVSLEDS</sequence>
<dbReference type="PANTHER" id="PTHR42699:SF1">
    <property type="entry name" value="CYSTATHIONINE GAMMA-SYNTHASE-RELATED"/>
    <property type="match status" value="1"/>
</dbReference>
<keyword evidence="2" id="KW-0028">Amino-acid biosynthesis</keyword>
<dbReference type="Gene3D" id="3.90.1150.10">
    <property type="entry name" value="Aspartate Aminotransferase, domain 1"/>
    <property type="match status" value="1"/>
</dbReference>
<evidence type="ECO:0000256" key="6">
    <source>
        <dbReference type="ARBA" id="ARBA00051441"/>
    </source>
</evidence>
<dbReference type="GO" id="GO:0003962">
    <property type="term" value="F:cystathionine gamma-synthase activity"/>
    <property type="evidence" value="ECO:0007669"/>
    <property type="project" value="UniProtKB-EC"/>
</dbReference>
<comment type="cofactor">
    <cofactor evidence="1">
        <name>pyridoxal 5'-phosphate</name>
        <dbReference type="ChEBI" id="CHEBI:597326"/>
    </cofactor>
</comment>
<keyword evidence="5" id="KW-0486">Methionine biosynthesis</keyword>
<evidence type="ECO:0000256" key="2">
    <source>
        <dbReference type="ARBA" id="ARBA00022605"/>
    </source>
</evidence>
<dbReference type="GO" id="GO:0030170">
    <property type="term" value="F:pyridoxal phosphate binding"/>
    <property type="evidence" value="ECO:0007669"/>
    <property type="project" value="InterPro"/>
</dbReference>
<dbReference type="AlphaFoldDB" id="A0A2J6TVY6"/>
<protein>
    <recommendedName>
        <fullName evidence="10">cystathionine gamma-synthase</fullName>
        <ecNumber evidence="10">2.5.1.48</ecNumber>
    </recommendedName>
    <alternativeName>
        <fullName evidence="11">O-succinylhomoserine (thiol)-lyase</fullName>
    </alternativeName>
</protein>
<evidence type="ECO:0000256" key="12">
    <source>
        <dbReference type="SAM" id="MobiDB-lite"/>
    </source>
</evidence>
<keyword evidence="3 13" id="KW-0808">Transferase</keyword>